<comment type="caution">
    <text evidence="1">The sequence shown here is derived from an EMBL/GenBank/DDBJ whole genome shotgun (WGS) entry which is preliminary data.</text>
</comment>
<dbReference type="PANTHER" id="PTHR11799:SF12">
    <property type="entry name" value="PARAOXONASE-RELATED"/>
    <property type="match status" value="1"/>
</dbReference>
<name>A0A8S1U9W7_PAROT</name>
<keyword evidence="2" id="KW-1185">Reference proteome</keyword>
<dbReference type="Proteomes" id="UP000683925">
    <property type="component" value="Unassembled WGS sequence"/>
</dbReference>
<dbReference type="AlphaFoldDB" id="A0A8S1U9W7"/>
<organism evidence="1 2">
    <name type="scientific">Paramecium octaurelia</name>
    <dbReference type="NCBI Taxonomy" id="43137"/>
    <lineage>
        <taxon>Eukaryota</taxon>
        <taxon>Sar</taxon>
        <taxon>Alveolata</taxon>
        <taxon>Ciliophora</taxon>
        <taxon>Intramacronucleata</taxon>
        <taxon>Oligohymenophorea</taxon>
        <taxon>Peniculida</taxon>
        <taxon>Parameciidae</taxon>
        <taxon>Paramecium</taxon>
    </lineage>
</organism>
<dbReference type="OrthoDB" id="432162at2759"/>
<proteinExistence type="predicted"/>
<dbReference type="InterPro" id="IPR051288">
    <property type="entry name" value="Serum_paraoxonase/arylesterase"/>
</dbReference>
<accession>A0A8S1U9W7</accession>
<sequence>MKFSIIIPAVIIAIILNIMNGLDFFLNFSSIQQYENCQYLDVDIKGPEDMQQYNRTTIIVGSGNFQKLYAQNRIELEQQGIYAIINSDQQDFKIMQLQMIGYPKDVALNIHGIYLKKQNNRDYLFLINHAYKYGGERIEIFQVSEQLDLTYQHSILMEQQYNGILNDLIVIDKNRLLATMSMPLSDPIEGRSSMSFWNFAQTLFIFLAGLKQTYVIDCRFETTEVLIHPQCKKLQETSGNMLNGITWNRLNTIWVADSAQKGFSEYLIKGETLEFSRFLQTTTRIDNVEFQEETNTIIFGQGLQFSGFFSLLSFMKTVDLQRDTQFEHWGSLSQFNLTSNSFEVLVQSKNLSKGISGGLASGQNLFIGSWCDISVMVCQKKKEQYQ</sequence>
<reference evidence="1" key="1">
    <citation type="submission" date="2021-01" db="EMBL/GenBank/DDBJ databases">
        <authorList>
            <consortium name="Genoscope - CEA"/>
            <person name="William W."/>
        </authorList>
    </citation>
    <scope>NUCLEOTIDE SEQUENCE</scope>
</reference>
<protein>
    <submittedName>
        <fullName evidence="1">Uncharacterized protein</fullName>
    </submittedName>
</protein>
<dbReference type="PANTHER" id="PTHR11799">
    <property type="entry name" value="PARAOXONASE"/>
    <property type="match status" value="1"/>
</dbReference>
<gene>
    <name evidence="1" type="ORF">POCTA_138.1.T0410007</name>
</gene>
<evidence type="ECO:0000313" key="1">
    <source>
        <dbReference type="EMBL" id="CAD8161971.1"/>
    </source>
</evidence>
<dbReference type="OMA" id="LNTIWVA"/>
<evidence type="ECO:0000313" key="2">
    <source>
        <dbReference type="Proteomes" id="UP000683925"/>
    </source>
</evidence>
<dbReference type="EMBL" id="CAJJDP010000041">
    <property type="protein sequence ID" value="CAD8161971.1"/>
    <property type="molecule type" value="Genomic_DNA"/>
</dbReference>